<dbReference type="EMBL" id="JAZDWU010000003">
    <property type="protein sequence ID" value="KAL0008273.1"/>
    <property type="molecule type" value="Genomic_DNA"/>
</dbReference>
<reference evidence="1 2" key="1">
    <citation type="submission" date="2024-01" db="EMBL/GenBank/DDBJ databases">
        <title>A telomere-to-telomere, gap-free genome of sweet tea (Lithocarpus litseifolius).</title>
        <authorList>
            <person name="Zhou J."/>
        </authorList>
    </citation>
    <scope>NUCLEOTIDE SEQUENCE [LARGE SCALE GENOMIC DNA]</scope>
    <source>
        <strain evidence="1">Zhou-2022a</strain>
        <tissue evidence="1">Leaf</tissue>
    </source>
</reference>
<accession>A0AAW2DFA7</accession>
<evidence type="ECO:0000313" key="2">
    <source>
        <dbReference type="Proteomes" id="UP001459277"/>
    </source>
</evidence>
<organism evidence="1 2">
    <name type="scientific">Lithocarpus litseifolius</name>
    <dbReference type="NCBI Taxonomy" id="425828"/>
    <lineage>
        <taxon>Eukaryota</taxon>
        <taxon>Viridiplantae</taxon>
        <taxon>Streptophyta</taxon>
        <taxon>Embryophyta</taxon>
        <taxon>Tracheophyta</taxon>
        <taxon>Spermatophyta</taxon>
        <taxon>Magnoliopsida</taxon>
        <taxon>eudicotyledons</taxon>
        <taxon>Gunneridae</taxon>
        <taxon>Pentapetalae</taxon>
        <taxon>rosids</taxon>
        <taxon>fabids</taxon>
        <taxon>Fagales</taxon>
        <taxon>Fagaceae</taxon>
        <taxon>Lithocarpus</taxon>
    </lineage>
</organism>
<dbReference type="Proteomes" id="UP001459277">
    <property type="component" value="Unassembled WGS sequence"/>
</dbReference>
<keyword evidence="2" id="KW-1185">Reference proteome</keyword>
<evidence type="ECO:0000313" key="1">
    <source>
        <dbReference type="EMBL" id="KAL0008273.1"/>
    </source>
</evidence>
<name>A0AAW2DFA7_9ROSI</name>
<proteinExistence type="predicted"/>
<protein>
    <submittedName>
        <fullName evidence="1">Uncharacterized protein</fullName>
    </submittedName>
</protein>
<dbReference type="AlphaFoldDB" id="A0AAW2DFA7"/>
<comment type="caution">
    <text evidence="1">The sequence shown here is derived from an EMBL/GenBank/DDBJ whole genome shotgun (WGS) entry which is preliminary data.</text>
</comment>
<sequence length="133" mass="15485">MMRSSTQITTNKMQLLLNSKSQVPSEIERTSSLQFGLRDMSMSFVMLQLNGLDLMISASNDENTYYKLRIRAVACTDNTLPKEKKHDFEFLVDKMLVVGKYFDFKTIYSVDYVLCAKCQHHFTNTTKLKCRKF</sequence>
<gene>
    <name evidence="1" type="ORF">SO802_009775</name>
</gene>